<reference evidence="1" key="1">
    <citation type="submission" date="2020-10" db="EMBL/GenBank/DDBJ databases">
        <authorList>
            <person name="Gilroy R."/>
        </authorList>
    </citation>
    <scope>NUCLEOTIDE SEQUENCE</scope>
    <source>
        <strain evidence="1">2889</strain>
    </source>
</reference>
<evidence type="ECO:0000313" key="2">
    <source>
        <dbReference type="Proteomes" id="UP000823612"/>
    </source>
</evidence>
<evidence type="ECO:0000313" key="1">
    <source>
        <dbReference type="EMBL" id="MBO8433330.1"/>
    </source>
</evidence>
<name>A0A9D9DWA7_9BACT</name>
<dbReference type="AlphaFoldDB" id="A0A9D9DWA7"/>
<accession>A0A9D9DWA7</accession>
<gene>
    <name evidence="1" type="ORF">IAB08_08590</name>
</gene>
<proteinExistence type="predicted"/>
<dbReference type="Proteomes" id="UP000823612">
    <property type="component" value="Unassembled WGS sequence"/>
</dbReference>
<comment type="caution">
    <text evidence="1">The sequence shown here is derived from an EMBL/GenBank/DDBJ whole genome shotgun (WGS) entry which is preliminary data.</text>
</comment>
<reference evidence="1" key="2">
    <citation type="journal article" date="2021" name="PeerJ">
        <title>Extensive microbial diversity within the chicken gut microbiome revealed by metagenomics and culture.</title>
        <authorList>
            <person name="Gilroy R."/>
            <person name="Ravi A."/>
            <person name="Getino M."/>
            <person name="Pursley I."/>
            <person name="Horton D.L."/>
            <person name="Alikhan N.F."/>
            <person name="Baker D."/>
            <person name="Gharbi K."/>
            <person name="Hall N."/>
            <person name="Watson M."/>
            <person name="Adriaenssens E.M."/>
            <person name="Foster-Nyarko E."/>
            <person name="Jarju S."/>
            <person name="Secka A."/>
            <person name="Antonio M."/>
            <person name="Oren A."/>
            <person name="Chaudhuri R.R."/>
            <person name="La Ragione R."/>
            <person name="Hildebrand F."/>
            <person name="Pallen M.J."/>
        </authorList>
    </citation>
    <scope>NUCLEOTIDE SEQUENCE</scope>
    <source>
        <strain evidence="1">2889</strain>
    </source>
</reference>
<sequence length="56" mass="6179">MNGMERSGSPSVLDVSGKDEAVVFAAVAFAVFNQGIVERKAFFEEWFVEHGIVLLF</sequence>
<protein>
    <submittedName>
        <fullName evidence="1">Uncharacterized protein</fullName>
    </submittedName>
</protein>
<organism evidence="1 2">
    <name type="scientific">Candidatus Pullibacteroides excrementavium</name>
    <dbReference type="NCBI Taxonomy" id="2840905"/>
    <lineage>
        <taxon>Bacteria</taxon>
        <taxon>Pseudomonadati</taxon>
        <taxon>Bacteroidota</taxon>
        <taxon>Bacteroidia</taxon>
        <taxon>Bacteroidales</taxon>
        <taxon>Candidatus Pullibacteroides</taxon>
    </lineage>
</organism>
<dbReference type="EMBL" id="JADIMZ010000128">
    <property type="protein sequence ID" value="MBO8433330.1"/>
    <property type="molecule type" value="Genomic_DNA"/>
</dbReference>